<name>A0A1I0M7U9_9BACT</name>
<evidence type="ECO:0000313" key="3">
    <source>
        <dbReference type="Proteomes" id="UP000199437"/>
    </source>
</evidence>
<feature type="transmembrane region" description="Helical" evidence="1">
    <location>
        <begin position="15"/>
        <end position="35"/>
    </location>
</feature>
<dbReference type="AlphaFoldDB" id="A0A1I0M7U9"/>
<dbReference type="Proteomes" id="UP000199437">
    <property type="component" value="Unassembled WGS sequence"/>
</dbReference>
<reference evidence="3" key="1">
    <citation type="submission" date="2016-10" db="EMBL/GenBank/DDBJ databases">
        <authorList>
            <person name="Varghese N."/>
            <person name="Submissions S."/>
        </authorList>
    </citation>
    <scope>NUCLEOTIDE SEQUENCE [LARGE SCALE GENOMIC DNA]</scope>
    <source>
        <strain evidence="3">CGMCC 1.12402</strain>
    </source>
</reference>
<protein>
    <submittedName>
        <fullName evidence="2">Uncharacterized protein</fullName>
    </submittedName>
</protein>
<proteinExistence type="predicted"/>
<keyword evidence="1" id="KW-0472">Membrane</keyword>
<gene>
    <name evidence="2" type="ORF">SAMN05216290_0119</name>
</gene>
<keyword evidence="3" id="KW-1185">Reference proteome</keyword>
<organism evidence="2 3">
    <name type="scientific">Roseivirga pacifica</name>
    <dbReference type="NCBI Taxonomy" id="1267423"/>
    <lineage>
        <taxon>Bacteria</taxon>
        <taxon>Pseudomonadati</taxon>
        <taxon>Bacteroidota</taxon>
        <taxon>Cytophagia</taxon>
        <taxon>Cytophagales</taxon>
        <taxon>Roseivirgaceae</taxon>
        <taxon>Roseivirga</taxon>
    </lineage>
</organism>
<keyword evidence="1" id="KW-0812">Transmembrane</keyword>
<accession>A0A1I0M7U9</accession>
<sequence>MRVVHHVFLRKKRDYIAIALLLCLVAPIGVTYVALKVRKEQVREEVKATILAGVDRGELVLHKFLKSEVDDLVDWEHDREFKYQGQSYDVVEVEDHGDSVHYYTWWDKVETKLDNQLDELVANAMADDPERESNREELVQLFKSLYFSSTRVAEAYGDVLNNEWRPSQTAFFDSRSIAPPVPPPLV</sequence>
<evidence type="ECO:0000313" key="2">
    <source>
        <dbReference type="EMBL" id="SEV84024.1"/>
    </source>
</evidence>
<evidence type="ECO:0000256" key="1">
    <source>
        <dbReference type="SAM" id="Phobius"/>
    </source>
</evidence>
<dbReference type="EMBL" id="FOIR01000001">
    <property type="protein sequence ID" value="SEV84024.1"/>
    <property type="molecule type" value="Genomic_DNA"/>
</dbReference>
<keyword evidence="1" id="KW-1133">Transmembrane helix</keyword>